<protein>
    <submittedName>
        <fullName evidence="14">PDZ domain-containing protein 8</fullName>
    </submittedName>
</protein>
<dbReference type="Gene3D" id="3.30.60.20">
    <property type="match status" value="1"/>
</dbReference>
<dbReference type="InterPro" id="IPR036034">
    <property type="entry name" value="PDZ_sf"/>
</dbReference>
<reference evidence="14" key="1">
    <citation type="submission" date="2025-08" db="UniProtKB">
        <authorList>
            <consortium name="RefSeq"/>
        </authorList>
    </citation>
    <scope>IDENTIFICATION</scope>
    <source>
        <tissue evidence="14">Whole Larva</tissue>
    </source>
</reference>
<keyword evidence="7 9" id="KW-0472">Membrane</keyword>
<evidence type="ECO:0000256" key="5">
    <source>
        <dbReference type="ARBA" id="ARBA00023055"/>
    </source>
</evidence>
<dbReference type="PANTHER" id="PTHR21519:SF1">
    <property type="entry name" value="PDZ DOMAIN-CONTAINING PROTEIN 8"/>
    <property type="match status" value="1"/>
</dbReference>
<feature type="region of interest" description="Disordered" evidence="8">
    <location>
        <begin position="486"/>
        <end position="511"/>
    </location>
</feature>
<dbReference type="InterPro" id="IPR035892">
    <property type="entry name" value="C2_domain_sf"/>
</dbReference>
<evidence type="ECO:0000256" key="6">
    <source>
        <dbReference type="ARBA" id="ARBA00023121"/>
    </source>
</evidence>
<proteinExistence type="predicted"/>
<dbReference type="CDD" id="cd20825">
    <property type="entry name" value="C1_PDZD8"/>
    <property type="match status" value="1"/>
</dbReference>
<dbReference type="PROSITE" id="PS50081">
    <property type="entry name" value="ZF_DAG_PE_2"/>
    <property type="match status" value="1"/>
</dbReference>
<dbReference type="Pfam" id="PF17820">
    <property type="entry name" value="PDZ_6"/>
    <property type="match status" value="1"/>
</dbReference>
<dbReference type="PROSITE" id="PS51847">
    <property type="entry name" value="SMP"/>
    <property type="match status" value="1"/>
</dbReference>
<dbReference type="InterPro" id="IPR039275">
    <property type="entry name" value="PDZD8"/>
</dbReference>
<dbReference type="InterPro" id="IPR001478">
    <property type="entry name" value="PDZ"/>
</dbReference>
<keyword evidence="6" id="KW-0446">Lipid-binding</keyword>
<dbReference type="SMART" id="SM00109">
    <property type="entry name" value="C1"/>
    <property type="match status" value="1"/>
</dbReference>
<dbReference type="Gene3D" id="2.30.42.10">
    <property type="match status" value="1"/>
</dbReference>
<comment type="subcellular location">
    <subcellularLocation>
        <location evidence="1">Membrane</location>
    </subcellularLocation>
</comment>
<evidence type="ECO:0000259" key="12">
    <source>
        <dbReference type="PROSITE" id="PS51847"/>
    </source>
</evidence>
<dbReference type="InterPro" id="IPR031468">
    <property type="entry name" value="SMP_LBD"/>
</dbReference>
<keyword evidence="5" id="KW-0445">Lipid transport</keyword>
<feature type="transmembrane region" description="Helical" evidence="9">
    <location>
        <begin position="6"/>
        <end position="29"/>
    </location>
</feature>
<dbReference type="SMART" id="SM00228">
    <property type="entry name" value="PDZ"/>
    <property type="match status" value="1"/>
</dbReference>
<dbReference type="InterPro" id="IPR046349">
    <property type="entry name" value="C1-like_sf"/>
</dbReference>
<dbReference type="GeneID" id="108560103"/>
<feature type="domain" description="Phorbol-ester/DAG-type" evidence="10">
    <location>
        <begin position="690"/>
        <end position="740"/>
    </location>
</feature>
<evidence type="ECO:0000259" key="10">
    <source>
        <dbReference type="PROSITE" id="PS50081"/>
    </source>
</evidence>
<dbReference type="InterPro" id="IPR058801">
    <property type="entry name" value="PDZD8_N"/>
</dbReference>
<keyword evidence="3" id="KW-0479">Metal-binding</keyword>
<keyword evidence="2" id="KW-0813">Transport</keyword>
<dbReference type="CDD" id="cd21674">
    <property type="entry name" value="SMP_PDZD8"/>
    <property type="match status" value="1"/>
</dbReference>
<evidence type="ECO:0000259" key="11">
    <source>
        <dbReference type="PROSITE" id="PS50106"/>
    </source>
</evidence>
<dbReference type="InterPro" id="IPR002219">
    <property type="entry name" value="PKC_DAG/PE"/>
</dbReference>
<evidence type="ECO:0000313" key="14">
    <source>
        <dbReference type="RefSeq" id="XP_017773044.1"/>
    </source>
</evidence>
<name>A0ABM1MEP4_NICVS</name>
<dbReference type="PROSITE" id="PS50106">
    <property type="entry name" value="PDZ"/>
    <property type="match status" value="1"/>
</dbReference>
<dbReference type="RefSeq" id="XP_017773044.1">
    <property type="nucleotide sequence ID" value="XM_017917555.1"/>
</dbReference>
<feature type="domain" description="SMP-LTD" evidence="12">
    <location>
        <begin position="72"/>
        <end position="260"/>
    </location>
</feature>
<evidence type="ECO:0000256" key="2">
    <source>
        <dbReference type="ARBA" id="ARBA00022448"/>
    </source>
</evidence>
<dbReference type="Pfam" id="PF26547">
    <property type="entry name" value="PDZD8_N"/>
    <property type="match status" value="1"/>
</dbReference>
<evidence type="ECO:0000313" key="13">
    <source>
        <dbReference type="Proteomes" id="UP000695000"/>
    </source>
</evidence>
<dbReference type="SUPFAM" id="SSF50156">
    <property type="entry name" value="PDZ domain-like"/>
    <property type="match status" value="1"/>
</dbReference>
<feature type="domain" description="PDZ" evidence="11">
    <location>
        <begin position="328"/>
        <end position="385"/>
    </location>
</feature>
<gene>
    <name evidence="14" type="primary">LOC108560103</name>
</gene>
<sequence>MDFFSFIILTCVSVFVGAILTLVIQYYVLVRYFNKAPIVEEVPKKINPEAYCLPEELKKLVDSPDGKEKAGSSLPISLMLQFLFHELRHSDSIKKWLYKKLSLEFDELLTKTTIGKFFEAVTIRDMHLGTQFPDIKNIALDKIKLDDAEGHIETLNLSVTLDYTGNFSLSVGAKMKFGKTAYLSIKVKRIAGLARLQFTRTPYTHWSFSFYTEPEMEFAVESHFQGRQLQSNITNLIVNQIKKAIKRKHTLPNYKIRYKPFFVKTDPGQMESEETDVVPQGFLEVSCTEVSRLAVGPEIQTVYCTFTIDTIPFVSIHERDGSFSITLELTMTKVRQQQLGVIFKQEANTVIVESVTPQTPAAIAGLKPADIVLAIENKNITNVSQISKIIKSITSVNISIKIERISSGYYYRQTKTDRLENPVICVNDEDVVEQESFVVLEKPEEVDVKKPKTKSDKMPKLISGGNENMSKFAQTLGNFTLRKRKTSVERASSGDSNKSTPTPSCPSTPQHSFKQAITIPANFILNKKNSISEMPEILQAEENLESDLIDIHKSKEIGNNSIITFNDDFLFKLKETHKYLNVNVWGKIVDKDTLLGFANIPLSEILNACCHSMLGHYVRTYSFLPPSNTIPNMQNHPLMSHSGFEHVFCYGDILLSFVWSHDENIEMRRKNSVVTNDLERKPSEKQTGNQHDFIRTQFHRTIHCDFCSKKIWLKDAVQCRDCGLCCHKKCIAKCQTSTDCVPNKPEAADVSQPEIIMTEACDDIDDDMDLAMKRVNSANNLCIPGAPLQACQSRSLPPTPQRTPSRKQSLVMANPFSLCPSALDEIQADCTQDMYECITRLLEQILLYSSDENLMEIAKETGRQLYSSMQEDEKMDKITAMMTELKKTFDTITNEHADISKRLGAEESEVEKAKLAFLLGQADAKIQGLSVLMLHYCSGLQHSQ</sequence>
<keyword evidence="9" id="KW-1133">Transmembrane helix</keyword>
<dbReference type="InterPro" id="IPR041489">
    <property type="entry name" value="PDZ_6"/>
</dbReference>
<evidence type="ECO:0000256" key="4">
    <source>
        <dbReference type="ARBA" id="ARBA00022833"/>
    </source>
</evidence>
<keyword evidence="13" id="KW-1185">Reference proteome</keyword>
<evidence type="ECO:0000256" key="8">
    <source>
        <dbReference type="SAM" id="MobiDB-lite"/>
    </source>
</evidence>
<feature type="compositionally biased region" description="Low complexity" evidence="8">
    <location>
        <begin position="499"/>
        <end position="509"/>
    </location>
</feature>
<keyword evidence="4" id="KW-0862">Zinc</keyword>
<evidence type="ECO:0000256" key="7">
    <source>
        <dbReference type="ARBA" id="ARBA00023136"/>
    </source>
</evidence>
<keyword evidence="9" id="KW-0812">Transmembrane</keyword>
<dbReference type="Proteomes" id="UP000695000">
    <property type="component" value="Unplaced"/>
</dbReference>
<feature type="compositionally biased region" description="Polar residues" evidence="8">
    <location>
        <begin position="489"/>
        <end position="498"/>
    </location>
</feature>
<evidence type="ECO:0000256" key="1">
    <source>
        <dbReference type="ARBA" id="ARBA00004370"/>
    </source>
</evidence>
<dbReference type="PANTHER" id="PTHR21519">
    <property type="entry name" value="PDZ DOMAIN-CONTAINING PROTEIN 8"/>
    <property type="match status" value="1"/>
</dbReference>
<dbReference type="PROSITE" id="PS00479">
    <property type="entry name" value="ZF_DAG_PE_1"/>
    <property type="match status" value="1"/>
</dbReference>
<dbReference type="SUPFAM" id="SSF57889">
    <property type="entry name" value="Cysteine-rich domain"/>
    <property type="match status" value="1"/>
</dbReference>
<evidence type="ECO:0000256" key="3">
    <source>
        <dbReference type="ARBA" id="ARBA00022723"/>
    </source>
</evidence>
<evidence type="ECO:0000256" key="9">
    <source>
        <dbReference type="SAM" id="Phobius"/>
    </source>
</evidence>
<dbReference type="SUPFAM" id="SSF49562">
    <property type="entry name" value="C2 domain (Calcium/lipid-binding domain, CaLB)"/>
    <property type="match status" value="1"/>
</dbReference>
<organism evidence="13 14">
    <name type="scientific">Nicrophorus vespilloides</name>
    <name type="common">Boreal carrion beetle</name>
    <dbReference type="NCBI Taxonomy" id="110193"/>
    <lineage>
        <taxon>Eukaryota</taxon>
        <taxon>Metazoa</taxon>
        <taxon>Ecdysozoa</taxon>
        <taxon>Arthropoda</taxon>
        <taxon>Hexapoda</taxon>
        <taxon>Insecta</taxon>
        <taxon>Pterygota</taxon>
        <taxon>Neoptera</taxon>
        <taxon>Endopterygota</taxon>
        <taxon>Coleoptera</taxon>
        <taxon>Polyphaga</taxon>
        <taxon>Staphyliniformia</taxon>
        <taxon>Silphidae</taxon>
        <taxon>Nicrophorinae</taxon>
        <taxon>Nicrophorus</taxon>
    </lineage>
</organism>
<accession>A0ABM1MEP4</accession>